<sequence>HYNHSKKDLSSPQHVNKKKHPLSTVYSVSGQNKKFAAFGKQSENMLHYNNEAIFLNYQTPDKENDIVKLDAIVRTCDESLLSLNGYQSNYRIEITNLINKKIRIEIFNIDNINSDLLELDEVNEPVLDIIIKDSDIEN</sequence>
<dbReference type="EMBL" id="CAJVPW010035801">
    <property type="protein sequence ID" value="CAG8736405.1"/>
    <property type="molecule type" value="Genomic_DNA"/>
</dbReference>
<accession>A0ACA9Q3W0</accession>
<proteinExistence type="predicted"/>
<protein>
    <submittedName>
        <fullName evidence="1">4656_t:CDS:1</fullName>
    </submittedName>
</protein>
<evidence type="ECO:0000313" key="2">
    <source>
        <dbReference type="Proteomes" id="UP000789366"/>
    </source>
</evidence>
<organism evidence="1 2">
    <name type="scientific">Cetraspora pellucida</name>
    <dbReference type="NCBI Taxonomy" id="1433469"/>
    <lineage>
        <taxon>Eukaryota</taxon>
        <taxon>Fungi</taxon>
        <taxon>Fungi incertae sedis</taxon>
        <taxon>Mucoromycota</taxon>
        <taxon>Glomeromycotina</taxon>
        <taxon>Glomeromycetes</taxon>
        <taxon>Diversisporales</taxon>
        <taxon>Gigasporaceae</taxon>
        <taxon>Cetraspora</taxon>
    </lineage>
</organism>
<keyword evidence="2" id="KW-1185">Reference proteome</keyword>
<feature type="non-terminal residue" evidence="1">
    <location>
        <position position="138"/>
    </location>
</feature>
<gene>
    <name evidence="1" type="ORF">SPELUC_LOCUS13472</name>
</gene>
<dbReference type="Proteomes" id="UP000789366">
    <property type="component" value="Unassembled WGS sequence"/>
</dbReference>
<name>A0ACA9Q3W0_9GLOM</name>
<reference evidence="1" key="1">
    <citation type="submission" date="2021-06" db="EMBL/GenBank/DDBJ databases">
        <authorList>
            <person name="Kallberg Y."/>
            <person name="Tangrot J."/>
            <person name="Rosling A."/>
        </authorList>
    </citation>
    <scope>NUCLEOTIDE SEQUENCE</scope>
    <source>
        <strain evidence="1">28 12/20/2015</strain>
    </source>
</reference>
<evidence type="ECO:0000313" key="1">
    <source>
        <dbReference type="EMBL" id="CAG8736405.1"/>
    </source>
</evidence>
<feature type="non-terminal residue" evidence="1">
    <location>
        <position position="1"/>
    </location>
</feature>
<comment type="caution">
    <text evidence="1">The sequence shown here is derived from an EMBL/GenBank/DDBJ whole genome shotgun (WGS) entry which is preliminary data.</text>
</comment>